<evidence type="ECO:0000313" key="2">
    <source>
        <dbReference type="Proteomes" id="UP001054945"/>
    </source>
</evidence>
<dbReference type="EMBL" id="BPLR01017022">
    <property type="protein sequence ID" value="GIY88088.1"/>
    <property type="molecule type" value="Genomic_DNA"/>
</dbReference>
<sequence>MCEHDKLHIPDLRLDIYCLLCYIDVHHHHLPSQSVRQNNMDWAHTPALDRRLLVDRPYEILFFTRGL</sequence>
<keyword evidence="2" id="KW-1185">Reference proteome</keyword>
<accession>A0AAV4X0M4</accession>
<dbReference type="Proteomes" id="UP001054945">
    <property type="component" value="Unassembled WGS sequence"/>
</dbReference>
<name>A0AAV4X0M4_CAEEX</name>
<proteinExistence type="predicted"/>
<evidence type="ECO:0000313" key="1">
    <source>
        <dbReference type="EMBL" id="GIY88088.1"/>
    </source>
</evidence>
<protein>
    <submittedName>
        <fullName evidence="1">Uncharacterized protein</fullName>
    </submittedName>
</protein>
<reference evidence="1 2" key="1">
    <citation type="submission" date="2021-06" db="EMBL/GenBank/DDBJ databases">
        <title>Caerostris extrusa draft genome.</title>
        <authorList>
            <person name="Kono N."/>
            <person name="Arakawa K."/>
        </authorList>
    </citation>
    <scope>NUCLEOTIDE SEQUENCE [LARGE SCALE GENOMIC DNA]</scope>
</reference>
<comment type="caution">
    <text evidence="1">The sequence shown here is derived from an EMBL/GenBank/DDBJ whole genome shotgun (WGS) entry which is preliminary data.</text>
</comment>
<dbReference type="AlphaFoldDB" id="A0AAV4X0M4"/>
<gene>
    <name evidence="1" type="ORF">CEXT_556271</name>
</gene>
<organism evidence="1 2">
    <name type="scientific">Caerostris extrusa</name>
    <name type="common">Bark spider</name>
    <name type="synonym">Caerostris bankana</name>
    <dbReference type="NCBI Taxonomy" id="172846"/>
    <lineage>
        <taxon>Eukaryota</taxon>
        <taxon>Metazoa</taxon>
        <taxon>Ecdysozoa</taxon>
        <taxon>Arthropoda</taxon>
        <taxon>Chelicerata</taxon>
        <taxon>Arachnida</taxon>
        <taxon>Araneae</taxon>
        <taxon>Araneomorphae</taxon>
        <taxon>Entelegynae</taxon>
        <taxon>Araneoidea</taxon>
        <taxon>Araneidae</taxon>
        <taxon>Caerostris</taxon>
    </lineage>
</organism>